<dbReference type="HOGENOM" id="CLU_041040_0_0_1"/>
<keyword evidence="3" id="KW-0732">Signal</keyword>
<dbReference type="EMBL" id="GL996501">
    <property type="protein sequence ID" value="EGW33277.1"/>
    <property type="molecule type" value="Genomic_DNA"/>
</dbReference>
<dbReference type="GeneID" id="18873489"/>
<dbReference type="RefSeq" id="XP_007374792.1">
    <property type="nucleotide sequence ID" value="XM_007374730.1"/>
</dbReference>
<dbReference type="eggNOG" id="ENOG502QVDR">
    <property type="taxonomic scope" value="Eukaryota"/>
</dbReference>
<feature type="signal peptide" evidence="3">
    <location>
        <begin position="1"/>
        <end position="16"/>
    </location>
</feature>
<evidence type="ECO:0000313" key="5">
    <source>
        <dbReference type="Proteomes" id="UP000000709"/>
    </source>
</evidence>
<dbReference type="Pfam" id="PF14610">
    <property type="entry name" value="Psg1"/>
    <property type="match status" value="1"/>
</dbReference>
<feature type="chain" id="PRO_5003442449" evidence="3">
    <location>
        <begin position="17"/>
        <end position="446"/>
    </location>
</feature>
<dbReference type="KEGG" id="spaa:SPAPADRAFT_60612"/>
<evidence type="ECO:0000313" key="4">
    <source>
        <dbReference type="EMBL" id="EGW33277.1"/>
    </source>
</evidence>
<evidence type="ECO:0000256" key="1">
    <source>
        <dbReference type="SAM" id="MobiDB-lite"/>
    </source>
</evidence>
<reference evidence="4 5" key="1">
    <citation type="journal article" date="2011" name="Proc. Natl. Acad. Sci. U.S.A.">
        <title>Comparative genomics of xylose-fermenting fungi for enhanced biofuel production.</title>
        <authorList>
            <person name="Wohlbach D.J."/>
            <person name="Kuo A."/>
            <person name="Sato T.K."/>
            <person name="Potts K.M."/>
            <person name="Salamov A.A."/>
            <person name="LaButti K.M."/>
            <person name="Sun H."/>
            <person name="Clum A."/>
            <person name="Pangilinan J.L."/>
            <person name="Lindquist E.A."/>
            <person name="Lucas S."/>
            <person name="Lapidus A."/>
            <person name="Jin M."/>
            <person name="Gunawan C."/>
            <person name="Balan V."/>
            <person name="Dale B.E."/>
            <person name="Jeffries T.W."/>
            <person name="Zinkel R."/>
            <person name="Barry K.W."/>
            <person name="Grigoriev I.V."/>
            <person name="Gasch A.P."/>
        </authorList>
    </citation>
    <scope>NUCLEOTIDE SEQUENCE [LARGE SCALE GENOMIC DNA]</scope>
    <source>
        <strain evidence="5">NRRL Y-27907 / 11-Y1</strain>
    </source>
</reference>
<feature type="transmembrane region" description="Helical" evidence="2">
    <location>
        <begin position="384"/>
        <end position="407"/>
    </location>
</feature>
<accession>G3ALN4</accession>
<protein>
    <submittedName>
        <fullName evidence="4">Uncharacterized protein</fullName>
    </submittedName>
</protein>
<proteinExistence type="predicted"/>
<evidence type="ECO:0000256" key="3">
    <source>
        <dbReference type="SAM" id="SignalP"/>
    </source>
</evidence>
<sequence length="446" mass="51032">MKVLSLIAALALCAEAVRLPHVAEETPAPTPIATPARLEKRMRDVIVNKEYAKNQAAKTASSTTELPPKWVRTLSDGKVEIVFPTVIAGVTFSAKPPKTTDGLEPWVSLKDDGSPKTMRPEIKGGRTKNAQPTYGTYFQTATTMYHSKEDLGAHNMADDEVFEEVVYLDEDQTNHKLSPLIRCTPDRYKKKGIARDKSTEPFCTPKDDVRLIKDKTYFVTWYSRFFNKEVKNVKIHLSHIKESLRQKGLKKRDDEAAEEEVKEEVTDEIVLSKRSAVLEHGGKVTELSFYTSDWVSNEQGFFPLYIDEKWFGDEYWRKVLLSIQPDNVADEDFDHKKNSLVVEIWKGAKVSKEHLQDLKKLEEKHAQAYLGDVEIEEGIDYEKYMIMITMPTCVIIAAFGMYLFVTWNRVDLSNVRKRNIRTKITPRCHNTISNLITLSMIRCITC</sequence>
<evidence type="ECO:0000256" key="2">
    <source>
        <dbReference type="SAM" id="Phobius"/>
    </source>
</evidence>
<organism evidence="5">
    <name type="scientific">Spathaspora passalidarum (strain NRRL Y-27907 / 11-Y1)</name>
    <dbReference type="NCBI Taxonomy" id="619300"/>
    <lineage>
        <taxon>Eukaryota</taxon>
        <taxon>Fungi</taxon>
        <taxon>Dikarya</taxon>
        <taxon>Ascomycota</taxon>
        <taxon>Saccharomycotina</taxon>
        <taxon>Pichiomycetes</taxon>
        <taxon>Debaryomycetaceae</taxon>
        <taxon>Spathaspora</taxon>
    </lineage>
</organism>
<dbReference type="FunCoup" id="G3ALN4">
    <property type="interactions" value="153"/>
</dbReference>
<dbReference type="InterPro" id="IPR028000">
    <property type="entry name" value="Pma1"/>
</dbReference>
<keyword evidence="2" id="KW-1133">Transmembrane helix</keyword>
<gene>
    <name evidence="4" type="ORF">SPAPADRAFT_60612</name>
</gene>
<dbReference type="OrthoDB" id="4084551at2759"/>
<keyword evidence="2" id="KW-0472">Membrane</keyword>
<feature type="compositionally biased region" description="Basic and acidic residues" evidence="1">
    <location>
        <begin position="109"/>
        <end position="124"/>
    </location>
</feature>
<name>G3ALN4_SPAPN</name>
<dbReference type="AlphaFoldDB" id="G3ALN4"/>
<keyword evidence="2" id="KW-0812">Transmembrane</keyword>
<dbReference type="OMA" id="RCTPDRY"/>
<dbReference type="InParanoid" id="G3ALN4"/>
<feature type="region of interest" description="Disordered" evidence="1">
    <location>
        <begin position="103"/>
        <end position="131"/>
    </location>
</feature>
<dbReference type="Proteomes" id="UP000000709">
    <property type="component" value="Unassembled WGS sequence"/>
</dbReference>
<keyword evidence="5" id="KW-1185">Reference proteome</keyword>